<dbReference type="Proteomes" id="UP001066276">
    <property type="component" value="Chromosome 6"/>
</dbReference>
<accession>A0AAV7QSK3</accession>
<reference evidence="2" key="1">
    <citation type="journal article" date="2022" name="bioRxiv">
        <title>Sequencing and chromosome-scale assembly of the giantPleurodeles waltlgenome.</title>
        <authorList>
            <person name="Brown T."/>
            <person name="Elewa A."/>
            <person name="Iarovenko S."/>
            <person name="Subramanian E."/>
            <person name="Araus A.J."/>
            <person name="Petzold A."/>
            <person name="Susuki M."/>
            <person name="Suzuki K.-i.T."/>
            <person name="Hayashi T."/>
            <person name="Toyoda A."/>
            <person name="Oliveira C."/>
            <person name="Osipova E."/>
            <person name="Leigh N.D."/>
            <person name="Simon A."/>
            <person name="Yun M.H."/>
        </authorList>
    </citation>
    <scope>NUCLEOTIDE SEQUENCE</scope>
    <source>
        <strain evidence="2">20211129_DDA</strain>
        <tissue evidence="2">Liver</tissue>
    </source>
</reference>
<keyword evidence="3" id="KW-1185">Reference proteome</keyword>
<proteinExistence type="predicted"/>
<name>A0AAV7QSK3_PLEWA</name>
<evidence type="ECO:0000256" key="1">
    <source>
        <dbReference type="SAM" id="MobiDB-lite"/>
    </source>
</evidence>
<sequence length="111" mass="11508">MPDFMAATPPPAGAVIAHFSTGSRRPYSSHSGGPDVLQLPQAVPRLRPRDGRGRLQQPRPAPPPGNVGSCSSSRGLNRPQGTPGSRAVRLAPILCQAGPFLRPASPQVSGT</sequence>
<evidence type="ECO:0000313" key="2">
    <source>
        <dbReference type="EMBL" id="KAJ1143093.1"/>
    </source>
</evidence>
<feature type="compositionally biased region" description="Polar residues" evidence="1">
    <location>
        <begin position="68"/>
        <end position="83"/>
    </location>
</feature>
<dbReference type="AlphaFoldDB" id="A0AAV7QSK3"/>
<protein>
    <submittedName>
        <fullName evidence="2">Uncharacterized protein</fullName>
    </submittedName>
</protein>
<feature type="compositionally biased region" description="Polar residues" evidence="1">
    <location>
        <begin position="21"/>
        <end position="31"/>
    </location>
</feature>
<organism evidence="2 3">
    <name type="scientific">Pleurodeles waltl</name>
    <name type="common">Iberian ribbed newt</name>
    <dbReference type="NCBI Taxonomy" id="8319"/>
    <lineage>
        <taxon>Eukaryota</taxon>
        <taxon>Metazoa</taxon>
        <taxon>Chordata</taxon>
        <taxon>Craniata</taxon>
        <taxon>Vertebrata</taxon>
        <taxon>Euteleostomi</taxon>
        <taxon>Amphibia</taxon>
        <taxon>Batrachia</taxon>
        <taxon>Caudata</taxon>
        <taxon>Salamandroidea</taxon>
        <taxon>Salamandridae</taxon>
        <taxon>Pleurodelinae</taxon>
        <taxon>Pleurodeles</taxon>
    </lineage>
</organism>
<gene>
    <name evidence="2" type="ORF">NDU88_009404</name>
</gene>
<evidence type="ECO:0000313" key="3">
    <source>
        <dbReference type="Proteomes" id="UP001066276"/>
    </source>
</evidence>
<feature type="region of interest" description="Disordered" evidence="1">
    <location>
        <begin position="21"/>
        <end position="90"/>
    </location>
</feature>
<comment type="caution">
    <text evidence="2">The sequence shown here is derived from an EMBL/GenBank/DDBJ whole genome shotgun (WGS) entry which is preliminary data.</text>
</comment>
<dbReference type="EMBL" id="JANPWB010000010">
    <property type="protein sequence ID" value="KAJ1143093.1"/>
    <property type="molecule type" value="Genomic_DNA"/>
</dbReference>